<organism evidence="10 11">
    <name type="scientific">Paucimonas lemoignei</name>
    <name type="common">Pseudomonas lemoignei</name>
    <dbReference type="NCBI Taxonomy" id="29443"/>
    <lineage>
        <taxon>Bacteria</taxon>
        <taxon>Pseudomonadati</taxon>
        <taxon>Pseudomonadota</taxon>
        <taxon>Betaproteobacteria</taxon>
        <taxon>Burkholderiales</taxon>
        <taxon>Burkholderiaceae</taxon>
        <taxon>Paucimonas</taxon>
    </lineage>
</organism>
<reference evidence="10 11" key="1">
    <citation type="submission" date="2019-03" db="EMBL/GenBank/DDBJ databases">
        <title>Genomic Encyclopedia of Type Strains, Phase IV (KMG-IV): sequencing the most valuable type-strain genomes for metagenomic binning, comparative biology and taxonomic classification.</title>
        <authorList>
            <person name="Goeker M."/>
        </authorList>
    </citation>
    <scope>NUCLEOTIDE SEQUENCE [LARGE SCALE GENOMIC DNA]</scope>
    <source>
        <strain evidence="10 11">DSM 7445</strain>
    </source>
</reference>
<dbReference type="NCBIfam" id="NF009395">
    <property type="entry name" value="PRK12755.1"/>
    <property type="match status" value="1"/>
</dbReference>
<dbReference type="SUPFAM" id="SSF51569">
    <property type="entry name" value="Aldolase"/>
    <property type="match status" value="1"/>
</dbReference>
<dbReference type="Proteomes" id="UP000295382">
    <property type="component" value="Unassembled WGS sequence"/>
</dbReference>
<dbReference type="RefSeq" id="WP_132259230.1">
    <property type="nucleotide sequence ID" value="NZ_SLZQ01000008.1"/>
</dbReference>
<evidence type="ECO:0000256" key="2">
    <source>
        <dbReference type="ARBA" id="ARBA00004688"/>
    </source>
</evidence>
<dbReference type="UniPathway" id="UPA00053">
    <property type="reaction ID" value="UER00084"/>
</dbReference>
<keyword evidence="5 8" id="KW-0808">Transferase</keyword>
<dbReference type="GO" id="GO:0042802">
    <property type="term" value="F:identical protein binding"/>
    <property type="evidence" value="ECO:0007669"/>
    <property type="project" value="UniProtKB-ARBA"/>
</dbReference>
<dbReference type="AlphaFoldDB" id="A0A4R3HSN3"/>
<dbReference type="EC" id="2.5.1.54" evidence="8"/>
<keyword evidence="4 8" id="KW-0028">Amino-acid biosynthesis</keyword>
<feature type="domain" description="DAHP synthetase I/KDSA" evidence="9">
    <location>
        <begin position="44"/>
        <end position="335"/>
    </location>
</feature>
<comment type="pathway">
    <text evidence="2 8">Metabolic intermediate biosynthesis; chorismate biosynthesis; chorismate from D-erythrose 4-phosphate and phosphoenolpyruvate: step 1/7.</text>
</comment>
<evidence type="ECO:0000256" key="4">
    <source>
        <dbReference type="ARBA" id="ARBA00022605"/>
    </source>
</evidence>
<dbReference type="GO" id="GO:0009073">
    <property type="term" value="P:aromatic amino acid family biosynthetic process"/>
    <property type="evidence" value="ECO:0007669"/>
    <property type="project" value="UniProtKB-KW"/>
</dbReference>
<comment type="function">
    <text evidence="1 8">Stereospecific condensation of phosphoenolpyruvate (PEP) and D-erythrose-4-phosphate (E4P) giving rise to 3-deoxy-D-arabino-heptulosonate-7-phosphate (DAHP).</text>
</comment>
<keyword evidence="6 8" id="KW-0057">Aromatic amino acid biosynthesis</keyword>
<protein>
    <recommendedName>
        <fullName evidence="8">Phospho-2-dehydro-3-deoxyheptonate aldolase</fullName>
        <ecNumber evidence="8">2.5.1.54</ecNumber>
    </recommendedName>
</protein>
<evidence type="ECO:0000256" key="3">
    <source>
        <dbReference type="ARBA" id="ARBA00007985"/>
    </source>
</evidence>
<evidence type="ECO:0000259" key="9">
    <source>
        <dbReference type="Pfam" id="PF00793"/>
    </source>
</evidence>
<dbReference type="EMBL" id="SLZQ01000008">
    <property type="protein sequence ID" value="TCS35958.1"/>
    <property type="molecule type" value="Genomic_DNA"/>
</dbReference>
<comment type="similarity">
    <text evidence="3 8">Belongs to the class-I DAHP synthase family.</text>
</comment>
<comment type="caution">
    <text evidence="10">The sequence shown here is derived from an EMBL/GenBank/DDBJ whole genome shotgun (WGS) entry which is preliminary data.</text>
</comment>
<dbReference type="PANTHER" id="PTHR21225:SF10">
    <property type="entry name" value="PHOSPHO-2-DEHYDRO-3-DEOXYHEPTONATE ALDOLASE, TYR-SENSITIVE"/>
    <property type="match status" value="1"/>
</dbReference>
<dbReference type="Pfam" id="PF00793">
    <property type="entry name" value="DAHP_synth_1"/>
    <property type="match status" value="1"/>
</dbReference>
<dbReference type="Gene3D" id="3.20.20.70">
    <property type="entry name" value="Aldolase class I"/>
    <property type="match status" value="1"/>
</dbReference>
<evidence type="ECO:0000313" key="11">
    <source>
        <dbReference type="Proteomes" id="UP000295382"/>
    </source>
</evidence>
<evidence type="ECO:0000313" key="10">
    <source>
        <dbReference type="EMBL" id="TCS35958.1"/>
    </source>
</evidence>
<dbReference type="FunFam" id="3.20.20.70:FF:000005">
    <property type="entry name" value="Phospho-2-dehydro-3-deoxyheptonate aldolase"/>
    <property type="match status" value="1"/>
</dbReference>
<dbReference type="GO" id="GO:0005737">
    <property type="term" value="C:cytoplasm"/>
    <property type="evidence" value="ECO:0007669"/>
    <property type="project" value="TreeGrafter"/>
</dbReference>
<gene>
    <name evidence="10" type="ORF">EDC30_10821</name>
</gene>
<dbReference type="PANTHER" id="PTHR21225">
    <property type="entry name" value="PHOSPHO-2-DEHYDRO-3-DEOXYHEPTONATE ALDOLASE DAHP SYNTHETASE"/>
    <property type="match status" value="1"/>
</dbReference>
<keyword evidence="11" id="KW-1185">Reference proteome</keyword>
<evidence type="ECO:0000256" key="5">
    <source>
        <dbReference type="ARBA" id="ARBA00022679"/>
    </source>
</evidence>
<evidence type="ECO:0000256" key="7">
    <source>
        <dbReference type="ARBA" id="ARBA00047508"/>
    </source>
</evidence>
<proteinExistence type="inferred from homology"/>
<dbReference type="OrthoDB" id="9807331at2"/>
<dbReference type="GO" id="GO:0003849">
    <property type="term" value="F:3-deoxy-7-phosphoheptulonate synthase activity"/>
    <property type="evidence" value="ECO:0007669"/>
    <property type="project" value="UniProtKB-EC"/>
</dbReference>
<dbReference type="InterPro" id="IPR006218">
    <property type="entry name" value="DAHP1/KDSA"/>
</dbReference>
<comment type="catalytic activity">
    <reaction evidence="7 8">
        <text>D-erythrose 4-phosphate + phosphoenolpyruvate + H2O = 7-phospho-2-dehydro-3-deoxy-D-arabino-heptonate + phosphate</text>
        <dbReference type="Rhea" id="RHEA:14717"/>
        <dbReference type="ChEBI" id="CHEBI:15377"/>
        <dbReference type="ChEBI" id="CHEBI:16897"/>
        <dbReference type="ChEBI" id="CHEBI:43474"/>
        <dbReference type="ChEBI" id="CHEBI:58394"/>
        <dbReference type="ChEBI" id="CHEBI:58702"/>
        <dbReference type="EC" id="2.5.1.54"/>
    </reaction>
</comment>
<sequence>MKQLINARILSQENLPSPAAIQNEIPHTKKSLATVLNGRATLEDILDRKDARRFIVVGPCSIHDPVAALDYARRLKELAEEVSDALVLVMRVYFEKPRTTVGWKGLINDPDRDDSFNMVKGIRLARNLLRDISEMGLPIGTEALDPMMPQYLGDLVSWNAIGARTTESQTHREMASGLSTPVGLKNGTDGSLTVAINAMQSARTPHAFLGIDADGLSSVIRTAGNPHAHLILRGGHSPNYGAESVAQAEAMLTKVDLPASIVIDCSHGNSNKDHKRQVGVLQDVVKQIRDGNRSLVGMMLESNIVEGAQKIQADLSKLVYGQSVTDACIGWEDTVSAIREAAAVLRDTVNR</sequence>
<dbReference type="InterPro" id="IPR013785">
    <property type="entry name" value="Aldolase_TIM"/>
</dbReference>
<name>A0A4R3HSN3_PAULE</name>
<dbReference type="PIRSF" id="PIRSF001361">
    <property type="entry name" value="DAHP_synthase"/>
    <property type="match status" value="1"/>
</dbReference>
<evidence type="ECO:0000256" key="1">
    <source>
        <dbReference type="ARBA" id="ARBA00003726"/>
    </source>
</evidence>
<dbReference type="GO" id="GO:0008652">
    <property type="term" value="P:amino acid biosynthetic process"/>
    <property type="evidence" value="ECO:0007669"/>
    <property type="project" value="UniProtKB-KW"/>
</dbReference>
<evidence type="ECO:0000256" key="8">
    <source>
        <dbReference type="PIRNR" id="PIRNR001361"/>
    </source>
</evidence>
<dbReference type="InterPro" id="IPR006219">
    <property type="entry name" value="DAHP_synth_1"/>
</dbReference>
<accession>A0A4R3HSN3</accession>
<evidence type="ECO:0000256" key="6">
    <source>
        <dbReference type="ARBA" id="ARBA00023141"/>
    </source>
</evidence>
<dbReference type="NCBIfam" id="TIGR00034">
    <property type="entry name" value="aroFGH"/>
    <property type="match status" value="1"/>
</dbReference>
<dbReference type="GO" id="GO:0009423">
    <property type="term" value="P:chorismate biosynthetic process"/>
    <property type="evidence" value="ECO:0007669"/>
    <property type="project" value="UniProtKB-UniPathway"/>
</dbReference>